<comment type="caution">
    <text evidence="2">The sequence shown here is derived from an EMBL/GenBank/DDBJ whole genome shotgun (WGS) entry which is preliminary data.</text>
</comment>
<evidence type="ECO:0000313" key="2">
    <source>
        <dbReference type="EMBL" id="MPC49792.1"/>
    </source>
</evidence>
<protein>
    <submittedName>
        <fullName evidence="2">Uncharacterized protein</fullName>
    </submittedName>
</protein>
<dbReference type="EMBL" id="VSRR010009098">
    <property type="protein sequence ID" value="MPC49792.1"/>
    <property type="molecule type" value="Genomic_DNA"/>
</dbReference>
<evidence type="ECO:0000256" key="1">
    <source>
        <dbReference type="SAM" id="MobiDB-lite"/>
    </source>
</evidence>
<keyword evidence="3" id="KW-1185">Reference proteome</keyword>
<accession>A0A5B7FTD8</accession>
<organism evidence="2 3">
    <name type="scientific">Portunus trituberculatus</name>
    <name type="common">Swimming crab</name>
    <name type="synonym">Neptunus trituberculatus</name>
    <dbReference type="NCBI Taxonomy" id="210409"/>
    <lineage>
        <taxon>Eukaryota</taxon>
        <taxon>Metazoa</taxon>
        <taxon>Ecdysozoa</taxon>
        <taxon>Arthropoda</taxon>
        <taxon>Crustacea</taxon>
        <taxon>Multicrustacea</taxon>
        <taxon>Malacostraca</taxon>
        <taxon>Eumalacostraca</taxon>
        <taxon>Eucarida</taxon>
        <taxon>Decapoda</taxon>
        <taxon>Pleocyemata</taxon>
        <taxon>Brachyura</taxon>
        <taxon>Eubrachyura</taxon>
        <taxon>Portunoidea</taxon>
        <taxon>Portunidae</taxon>
        <taxon>Portuninae</taxon>
        <taxon>Portunus</taxon>
    </lineage>
</organism>
<sequence>MEETRAQREIERNSAVNQIWRQDQSLNLPSLHLPADSLSVGRPQHQRRVLRAASGVSRPVHHEGADDGVAEGVLHYTPSPSQGK</sequence>
<dbReference type="AlphaFoldDB" id="A0A5B7FTD8"/>
<gene>
    <name evidence="2" type="ORF">E2C01_043606</name>
</gene>
<name>A0A5B7FTD8_PORTR</name>
<dbReference type="Proteomes" id="UP000324222">
    <property type="component" value="Unassembled WGS sequence"/>
</dbReference>
<proteinExistence type="predicted"/>
<feature type="region of interest" description="Disordered" evidence="1">
    <location>
        <begin position="54"/>
        <end position="84"/>
    </location>
</feature>
<reference evidence="2 3" key="1">
    <citation type="submission" date="2019-05" db="EMBL/GenBank/DDBJ databases">
        <title>Another draft genome of Portunus trituberculatus and its Hox gene families provides insights of decapod evolution.</title>
        <authorList>
            <person name="Jeong J.-H."/>
            <person name="Song I."/>
            <person name="Kim S."/>
            <person name="Choi T."/>
            <person name="Kim D."/>
            <person name="Ryu S."/>
            <person name="Kim W."/>
        </authorList>
    </citation>
    <scope>NUCLEOTIDE SEQUENCE [LARGE SCALE GENOMIC DNA]</scope>
    <source>
        <tissue evidence="2">Muscle</tissue>
    </source>
</reference>
<evidence type="ECO:0000313" key="3">
    <source>
        <dbReference type="Proteomes" id="UP000324222"/>
    </source>
</evidence>